<keyword evidence="3" id="KW-0540">Nuclease</keyword>
<dbReference type="FunFam" id="3.30.70.270:FF:000003">
    <property type="entry name" value="Transposon Ty3-G Gag-Pol polyprotein"/>
    <property type="match status" value="1"/>
</dbReference>
<dbReference type="SUPFAM" id="SSF56672">
    <property type="entry name" value="DNA/RNA polymerases"/>
    <property type="match status" value="1"/>
</dbReference>
<dbReference type="GO" id="GO:0015074">
    <property type="term" value="P:DNA integration"/>
    <property type="evidence" value="ECO:0007669"/>
    <property type="project" value="InterPro"/>
</dbReference>
<dbReference type="InterPro" id="IPR036397">
    <property type="entry name" value="RNaseH_sf"/>
</dbReference>
<feature type="non-terminal residue" evidence="8">
    <location>
        <position position="1"/>
    </location>
</feature>
<dbReference type="FunFam" id="3.30.70.270:FF:000026">
    <property type="entry name" value="Transposon Ty3-G Gag-Pol polyprotein"/>
    <property type="match status" value="1"/>
</dbReference>
<proteinExistence type="predicted"/>
<dbReference type="PANTHER" id="PTHR37984">
    <property type="entry name" value="PROTEIN CBG26694"/>
    <property type="match status" value="1"/>
</dbReference>
<dbReference type="Gene3D" id="1.10.340.70">
    <property type="match status" value="1"/>
</dbReference>
<dbReference type="EMBL" id="GEGO01003414">
    <property type="protein sequence ID" value="JAR91990.1"/>
    <property type="molecule type" value="Transcribed_RNA"/>
</dbReference>
<dbReference type="Pfam" id="PF00078">
    <property type="entry name" value="RVT_1"/>
    <property type="match status" value="1"/>
</dbReference>
<dbReference type="GO" id="GO:0003676">
    <property type="term" value="F:nucleic acid binding"/>
    <property type="evidence" value="ECO:0007669"/>
    <property type="project" value="InterPro"/>
</dbReference>
<sequence>DAYNQVPLDEESRKLAVINTHRGLFCYNRLPFGIASAPAIFQRKIECVLQGLPDVQAYLDDVILSEQSSNDGTKLKCLLQRFREHGVKLRKDKCRFRQESVTYLGHQIDGEGLHPTEKNLEAIAGAPCPKNVSELRSFIGMLTFYSRFLPQMSTLLSPLYQLLEKGCRWVWGPAQDEAFIKAKKALTTGNVLTHFDPAKELRLECDASPYGVGAVLFHRVGKEDRPIGFRSRTLTAAETNYSQLEREALALIFGVTKFRDYLLGREFTLVTDHQPLLGLLKPGRPTPAMAAARIQRWALLLGGYQYKLDYQPGKLMFNADALSRLPLPTSKESCSSMELPEYVLALHNFDEGTVTTRELKDLTAGDDVLLKVKRYILDGWPTSRKHLEVELQPFYDKKLELSVAQDLVYWGHRVVIPAKARERLISLLHETHQGASSMKAVARSKFWWPGLDRAIESQAAVCKECVQAMPMPSAKEPVNWPETRENWSRIHIDFAGPIKGKMVLIVVDSHSKWIEAVPLSHATTQSTIATLRMLFSRFGIPRTLLSDNGTQFTSQEFKTFVTMNNISHLRTAPFHPQSNGLAERAVRTAKDGIKKMRGENLETNLVRMLFNYRRTPQASGRSPSEVLLGYQIRSRIDTC</sequence>
<keyword evidence="4" id="KW-0255">Endonuclease</keyword>
<dbReference type="Gene3D" id="3.30.420.10">
    <property type="entry name" value="Ribonuclease H-like superfamily/Ribonuclease H"/>
    <property type="match status" value="1"/>
</dbReference>
<dbReference type="PROSITE" id="PS50878">
    <property type="entry name" value="RT_POL"/>
    <property type="match status" value="1"/>
</dbReference>
<name>A0A147BMH4_IXORI</name>
<dbReference type="GO" id="GO:0003964">
    <property type="term" value="F:RNA-directed DNA polymerase activity"/>
    <property type="evidence" value="ECO:0007669"/>
    <property type="project" value="UniProtKB-KW"/>
</dbReference>
<dbReference type="Gene3D" id="3.10.20.370">
    <property type="match status" value="1"/>
</dbReference>
<dbReference type="InterPro" id="IPR043502">
    <property type="entry name" value="DNA/RNA_pol_sf"/>
</dbReference>
<dbReference type="PROSITE" id="PS50994">
    <property type="entry name" value="INTEGRASE"/>
    <property type="match status" value="1"/>
</dbReference>
<protein>
    <recommendedName>
        <fullName evidence="1">RNA-directed DNA polymerase</fullName>
        <ecNumber evidence="1">2.7.7.49</ecNumber>
    </recommendedName>
</protein>
<reference evidence="8" key="1">
    <citation type="journal article" date="2018" name="PLoS Negl. Trop. Dis.">
        <title>Sialome diversity of ticks revealed by RNAseq of single tick salivary glands.</title>
        <authorList>
            <person name="Perner J."/>
            <person name="Kropackova S."/>
            <person name="Kopacek P."/>
            <person name="Ribeiro J.M."/>
        </authorList>
    </citation>
    <scope>NUCLEOTIDE SEQUENCE</scope>
    <source>
        <strain evidence="8">Siblings of single egg batch collected in Ceske Budejovice</strain>
        <tissue evidence="8">Salivary glands</tissue>
    </source>
</reference>
<dbReference type="FunFam" id="1.10.340.70:FF:000003">
    <property type="entry name" value="Protein CBG25708"/>
    <property type="match status" value="1"/>
</dbReference>
<dbReference type="EC" id="2.7.7.49" evidence="1"/>
<dbReference type="GO" id="GO:0004519">
    <property type="term" value="F:endonuclease activity"/>
    <property type="evidence" value="ECO:0007669"/>
    <property type="project" value="UniProtKB-KW"/>
</dbReference>
<dbReference type="InterPro" id="IPR041588">
    <property type="entry name" value="Integrase_H2C2"/>
</dbReference>
<dbReference type="InterPro" id="IPR041577">
    <property type="entry name" value="RT_RNaseH_2"/>
</dbReference>
<dbReference type="InterPro" id="IPR050951">
    <property type="entry name" value="Retrovirus_Pol_polyprotein"/>
</dbReference>
<accession>A0A147BMH4</accession>
<dbReference type="PANTHER" id="PTHR37984:SF13">
    <property type="entry name" value="RIBONUCLEASE H"/>
    <property type="match status" value="1"/>
</dbReference>
<dbReference type="Gene3D" id="3.10.10.10">
    <property type="entry name" value="HIV Type 1 Reverse Transcriptase, subunit A, domain 1"/>
    <property type="match status" value="1"/>
</dbReference>
<evidence type="ECO:0000256" key="4">
    <source>
        <dbReference type="ARBA" id="ARBA00022759"/>
    </source>
</evidence>
<dbReference type="SUPFAM" id="SSF53098">
    <property type="entry name" value="Ribonuclease H-like"/>
    <property type="match status" value="1"/>
</dbReference>
<dbReference type="InterPro" id="IPR012337">
    <property type="entry name" value="RNaseH-like_sf"/>
</dbReference>
<keyword evidence="4" id="KW-0378">Hydrolase</keyword>
<dbReference type="AlphaFoldDB" id="A0A147BMH4"/>
<dbReference type="FunFam" id="3.10.20.370:FF:000001">
    <property type="entry name" value="Retrovirus-related Pol polyprotein from transposon 17.6-like protein"/>
    <property type="match status" value="1"/>
</dbReference>
<dbReference type="FunFam" id="3.30.420.10:FF:000063">
    <property type="entry name" value="Retrovirus-related Pol polyprotein from transposon 297-like Protein"/>
    <property type="match status" value="1"/>
</dbReference>
<evidence type="ECO:0000259" key="6">
    <source>
        <dbReference type="PROSITE" id="PS50878"/>
    </source>
</evidence>
<keyword evidence="2" id="KW-0548">Nucleotidyltransferase</keyword>
<evidence type="ECO:0000256" key="2">
    <source>
        <dbReference type="ARBA" id="ARBA00022695"/>
    </source>
</evidence>
<dbReference type="Pfam" id="PF17921">
    <property type="entry name" value="Integrase_H2C2"/>
    <property type="match status" value="1"/>
</dbReference>
<dbReference type="InterPro" id="IPR000477">
    <property type="entry name" value="RT_dom"/>
</dbReference>
<keyword evidence="2" id="KW-0808">Transferase</keyword>
<dbReference type="Gene3D" id="3.30.70.270">
    <property type="match status" value="2"/>
</dbReference>
<dbReference type="CDD" id="cd01647">
    <property type="entry name" value="RT_LTR"/>
    <property type="match status" value="1"/>
</dbReference>
<evidence type="ECO:0000256" key="1">
    <source>
        <dbReference type="ARBA" id="ARBA00012493"/>
    </source>
</evidence>
<feature type="domain" description="Integrase catalytic" evidence="7">
    <location>
        <begin position="473"/>
        <end position="631"/>
    </location>
</feature>
<evidence type="ECO:0000256" key="3">
    <source>
        <dbReference type="ARBA" id="ARBA00022722"/>
    </source>
</evidence>
<feature type="domain" description="Reverse transcriptase" evidence="6">
    <location>
        <begin position="1"/>
        <end position="108"/>
    </location>
</feature>
<evidence type="ECO:0000313" key="8">
    <source>
        <dbReference type="EMBL" id="JAR91990.1"/>
    </source>
</evidence>
<dbReference type="GO" id="GO:0042575">
    <property type="term" value="C:DNA polymerase complex"/>
    <property type="evidence" value="ECO:0007669"/>
    <property type="project" value="UniProtKB-ARBA"/>
</dbReference>
<evidence type="ECO:0000256" key="5">
    <source>
        <dbReference type="ARBA" id="ARBA00022918"/>
    </source>
</evidence>
<dbReference type="CDD" id="cd09274">
    <property type="entry name" value="RNase_HI_RT_Ty3"/>
    <property type="match status" value="1"/>
</dbReference>
<dbReference type="Pfam" id="PF17919">
    <property type="entry name" value="RT_RNaseH_2"/>
    <property type="match status" value="1"/>
</dbReference>
<keyword evidence="5" id="KW-0695">RNA-directed DNA polymerase</keyword>
<dbReference type="InterPro" id="IPR043128">
    <property type="entry name" value="Rev_trsase/Diguanyl_cyclase"/>
</dbReference>
<organism evidence="8">
    <name type="scientific">Ixodes ricinus</name>
    <name type="common">Common tick</name>
    <name type="synonym">Acarus ricinus</name>
    <dbReference type="NCBI Taxonomy" id="34613"/>
    <lineage>
        <taxon>Eukaryota</taxon>
        <taxon>Metazoa</taxon>
        <taxon>Ecdysozoa</taxon>
        <taxon>Arthropoda</taxon>
        <taxon>Chelicerata</taxon>
        <taxon>Arachnida</taxon>
        <taxon>Acari</taxon>
        <taxon>Parasitiformes</taxon>
        <taxon>Ixodida</taxon>
        <taxon>Ixodoidea</taxon>
        <taxon>Ixodidae</taxon>
        <taxon>Ixodinae</taxon>
        <taxon>Ixodes</taxon>
    </lineage>
</organism>
<evidence type="ECO:0000259" key="7">
    <source>
        <dbReference type="PROSITE" id="PS50994"/>
    </source>
</evidence>
<dbReference type="Pfam" id="PF00665">
    <property type="entry name" value="rve"/>
    <property type="match status" value="1"/>
</dbReference>
<dbReference type="InterPro" id="IPR001584">
    <property type="entry name" value="Integrase_cat-core"/>
</dbReference>
<feature type="non-terminal residue" evidence="8">
    <location>
        <position position="639"/>
    </location>
</feature>